<dbReference type="KEGG" id="apln:108737058"/>
<evidence type="ECO:0000313" key="8">
    <source>
        <dbReference type="RefSeq" id="XP_018325222.1"/>
    </source>
</evidence>
<feature type="transmembrane region" description="Helical" evidence="6">
    <location>
        <begin position="6"/>
        <end position="23"/>
    </location>
</feature>
<protein>
    <submittedName>
        <fullName evidence="8">Transmembrane protein 14C</fullName>
    </submittedName>
</protein>
<dbReference type="Pfam" id="PF03647">
    <property type="entry name" value="Tmemb_14"/>
    <property type="match status" value="1"/>
</dbReference>
<organism evidence="7 8">
    <name type="scientific">Agrilus planipennis</name>
    <name type="common">Emerald ash borer</name>
    <name type="synonym">Agrilus marcopoli</name>
    <dbReference type="NCBI Taxonomy" id="224129"/>
    <lineage>
        <taxon>Eukaryota</taxon>
        <taxon>Metazoa</taxon>
        <taxon>Ecdysozoa</taxon>
        <taxon>Arthropoda</taxon>
        <taxon>Hexapoda</taxon>
        <taxon>Insecta</taxon>
        <taxon>Pterygota</taxon>
        <taxon>Neoptera</taxon>
        <taxon>Endopterygota</taxon>
        <taxon>Coleoptera</taxon>
        <taxon>Polyphaga</taxon>
        <taxon>Elateriformia</taxon>
        <taxon>Buprestoidea</taxon>
        <taxon>Buprestidae</taxon>
        <taxon>Agrilinae</taxon>
        <taxon>Agrilus</taxon>
    </lineage>
</organism>
<dbReference type="FunCoup" id="A0A1W4WXH1">
    <property type="interactions" value="664"/>
</dbReference>
<dbReference type="InterPro" id="IPR005349">
    <property type="entry name" value="TMEM14"/>
</dbReference>
<dbReference type="PANTHER" id="PTHR12668:SF43">
    <property type="entry name" value="TRANSMEMBRANE PROTEIN 14 HOMOLOG"/>
    <property type="match status" value="1"/>
</dbReference>
<keyword evidence="3 6" id="KW-0812">Transmembrane</keyword>
<evidence type="ECO:0000256" key="5">
    <source>
        <dbReference type="ARBA" id="ARBA00023136"/>
    </source>
</evidence>
<sequence length="110" mass="11551">MTIDLPGFAYAAAIAAGGVLGYYRKKSIPSLGAGLICGTVLAYGAWQASQEPPSYLLQICATSSLTALMGYRFYNTRKIMPAGGVCLLSVAMIFHIALRASGLTAKKINT</sequence>
<keyword evidence="7" id="KW-1185">Reference proteome</keyword>
<evidence type="ECO:0000256" key="2">
    <source>
        <dbReference type="ARBA" id="ARBA00007590"/>
    </source>
</evidence>
<accession>A0A1W4WXH1</accession>
<proteinExistence type="inferred from homology"/>
<dbReference type="STRING" id="224129.A0A1W4WXH1"/>
<dbReference type="InParanoid" id="A0A1W4WXH1"/>
<keyword evidence="4 6" id="KW-1133">Transmembrane helix</keyword>
<dbReference type="GO" id="GO:0070453">
    <property type="term" value="P:regulation of heme biosynthetic process"/>
    <property type="evidence" value="ECO:0007669"/>
    <property type="project" value="TreeGrafter"/>
</dbReference>
<feature type="transmembrane region" description="Helical" evidence="6">
    <location>
        <begin position="30"/>
        <end position="49"/>
    </location>
</feature>
<dbReference type="GeneID" id="108737058"/>
<dbReference type="InterPro" id="IPR044890">
    <property type="entry name" value="TMEM14_sf"/>
</dbReference>
<feature type="transmembrane region" description="Helical" evidence="6">
    <location>
        <begin position="79"/>
        <end position="98"/>
    </location>
</feature>
<evidence type="ECO:0000256" key="6">
    <source>
        <dbReference type="SAM" id="Phobius"/>
    </source>
</evidence>
<evidence type="ECO:0000256" key="1">
    <source>
        <dbReference type="ARBA" id="ARBA00004370"/>
    </source>
</evidence>
<comment type="similarity">
    <text evidence="2">Belongs to the TMEM14 family.</text>
</comment>
<gene>
    <name evidence="8" type="primary">LOC108737058</name>
</gene>
<reference evidence="8" key="1">
    <citation type="submission" date="2025-08" db="UniProtKB">
        <authorList>
            <consortium name="RefSeq"/>
        </authorList>
    </citation>
    <scope>IDENTIFICATION</scope>
    <source>
        <tissue evidence="8">Entire body</tissue>
    </source>
</reference>
<dbReference type="PANTHER" id="PTHR12668">
    <property type="entry name" value="TRANSMEMBRANE PROTEIN 14, 15"/>
    <property type="match status" value="1"/>
</dbReference>
<evidence type="ECO:0000313" key="7">
    <source>
        <dbReference type="Proteomes" id="UP000192223"/>
    </source>
</evidence>
<name>A0A1W4WXH1_AGRPL</name>
<dbReference type="RefSeq" id="XP_018325222.1">
    <property type="nucleotide sequence ID" value="XM_018469720.2"/>
</dbReference>
<comment type="subcellular location">
    <subcellularLocation>
        <location evidence="1">Membrane</location>
    </subcellularLocation>
</comment>
<dbReference type="GO" id="GO:0031966">
    <property type="term" value="C:mitochondrial membrane"/>
    <property type="evidence" value="ECO:0007669"/>
    <property type="project" value="TreeGrafter"/>
</dbReference>
<evidence type="ECO:0000256" key="4">
    <source>
        <dbReference type="ARBA" id="ARBA00022989"/>
    </source>
</evidence>
<dbReference type="AlphaFoldDB" id="A0A1W4WXH1"/>
<dbReference type="Gene3D" id="1.10.10.1740">
    <property type="entry name" value="Transmembrane protein 14-like"/>
    <property type="match status" value="1"/>
</dbReference>
<dbReference type="OrthoDB" id="5620at2759"/>
<dbReference type="Proteomes" id="UP000192223">
    <property type="component" value="Unplaced"/>
</dbReference>
<evidence type="ECO:0000256" key="3">
    <source>
        <dbReference type="ARBA" id="ARBA00022692"/>
    </source>
</evidence>
<keyword evidence="5 6" id="KW-0472">Membrane</keyword>